<dbReference type="AlphaFoldDB" id="A6LE33"/>
<dbReference type="PaxDb" id="435591-BDI_2216"/>
<dbReference type="eggNOG" id="COG0438">
    <property type="taxonomic scope" value="Bacteria"/>
</dbReference>
<evidence type="ECO:0000256" key="1">
    <source>
        <dbReference type="ARBA" id="ARBA00022679"/>
    </source>
</evidence>
<proteinExistence type="predicted"/>
<protein>
    <submittedName>
        <fullName evidence="3">Glycosyltransferase family 4</fullName>
    </submittedName>
</protein>
<dbReference type="HOGENOM" id="CLU_055416_0_0_10"/>
<dbReference type="Proteomes" id="UP000000566">
    <property type="component" value="Chromosome"/>
</dbReference>
<name>A6LE33_PARD8</name>
<dbReference type="BioCyc" id="PDIS435591:G1G5A-2273-MONOMER"/>
<dbReference type="RefSeq" id="WP_011966765.1">
    <property type="nucleotide sequence ID" value="NC_009615.1"/>
</dbReference>
<dbReference type="PANTHER" id="PTHR46401:SF2">
    <property type="entry name" value="GLYCOSYLTRANSFERASE WBBK-RELATED"/>
    <property type="match status" value="1"/>
</dbReference>
<keyword evidence="1 3" id="KW-0808">Transferase</keyword>
<dbReference type="InterPro" id="IPR001296">
    <property type="entry name" value="Glyco_trans_1"/>
</dbReference>
<reference evidence="3 4" key="1">
    <citation type="journal article" date="2007" name="PLoS Biol.">
        <title>Evolution of symbiotic bacteria in the distal human intestine.</title>
        <authorList>
            <person name="Xu J."/>
            <person name="Mahowald M.A."/>
            <person name="Ley R.E."/>
            <person name="Lozupone C.A."/>
            <person name="Hamady M."/>
            <person name="Martens E.C."/>
            <person name="Henrissat B."/>
            <person name="Coutinho P.M."/>
            <person name="Minx P."/>
            <person name="Latreille P."/>
            <person name="Cordum H."/>
            <person name="Van Brunt A."/>
            <person name="Kim K."/>
            <person name="Fulton R.S."/>
            <person name="Fulton L.A."/>
            <person name="Clifton S.W."/>
            <person name="Wilson R.K."/>
            <person name="Knight R.D."/>
            <person name="Gordon J.I."/>
        </authorList>
    </citation>
    <scope>NUCLEOTIDE SEQUENCE [LARGE SCALE GENOMIC DNA]</scope>
    <source>
        <strain evidence="4">ATCC 8503 / DSM 20701 / CIP 104284 / JCM 5825 / NCTC 11152</strain>
    </source>
</reference>
<sequence>MKSLLFFTDTFPLSGLTEPSFILPEIQVMDKSFDRITILPENKASNGEKVNLPEKFCIDQTFCNQDLSCNNLILLRHLFKPFVLQLLFKEKKRIKNRYQFFSFLRYINKALFYKAYINRLLINGEIDSQNTVFYSFWFSEITFALAMLCDKYHLTFSCRAHGYDLYDERVVFRSHAIRAYTLSKILHVYPCSEQGWNYMKKQYPTYNEKISVSYLGCEKIYNTFNPTSEDHKTITFFTCARLHSVKRLPMTYNILADVAKYFKDIHVCWQIIGEGDERSKLETLIVQNHVPNFTVSLCGAKSNEEVHKIYSKKHIDWGILLSESEGLSISVCEQLAYKIPVIVTNVGGLPEVVDESNGILLSPEPTSNELISKLTKYINNAELYDTICNNAYNKWSNNYNSNKNRVEFMKMLSVKR</sequence>
<dbReference type="CAZy" id="GT4">
    <property type="family name" value="Glycosyltransferase Family 4"/>
</dbReference>
<dbReference type="STRING" id="435591.BDI_2216"/>
<feature type="domain" description="Glycosyl transferase family 1" evidence="2">
    <location>
        <begin position="225"/>
        <end position="393"/>
    </location>
</feature>
<dbReference type="KEGG" id="pdi:BDI_2216"/>
<keyword evidence="4" id="KW-1185">Reference proteome</keyword>
<dbReference type="Pfam" id="PF00534">
    <property type="entry name" value="Glycos_transf_1"/>
    <property type="match status" value="1"/>
</dbReference>
<dbReference type="PATRIC" id="fig|435591.13.peg.2198"/>
<dbReference type="GO" id="GO:0009103">
    <property type="term" value="P:lipopolysaccharide biosynthetic process"/>
    <property type="evidence" value="ECO:0007669"/>
    <property type="project" value="TreeGrafter"/>
</dbReference>
<gene>
    <name evidence="3" type="ordered locus">BDI_2216</name>
</gene>
<dbReference type="GO" id="GO:0016757">
    <property type="term" value="F:glycosyltransferase activity"/>
    <property type="evidence" value="ECO:0007669"/>
    <property type="project" value="InterPro"/>
</dbReference>
<evidence type="ECO:0000313" key="3">
    <source>
        <dbReference type="EMBL" id="ABR43947.1"/>
    </source>
</evidence>
<dbReference type="PANTHER" id="PTHR46401">
    <property type="entry name" value="GLYCOSYLTRANSFERASE WBBK-RELATED"/>
    <property type="match status" value="1"/>
</dbReference>
<dbReference type="SUPFAM" id="SSF53756">
    <property type="entry name" value="UDP-Glycosyltransferase/glycogen phosphorylase"/>
    <property type="match status" value="1"/>
</dbReference>
<organism evidence="3 4">
    <name type="scientific">Parabacteroides distasonis (strain ATCC 8503 / DSM 20701 / CIP 104284 / JCM 5825 / NCTC 11152)</name>
    <dbReference type="NCBI Taxonomy" id="435591"/>
    <lineage>
        <taxon>Bacteria</taxon>
        <taxon>Pseudomonadati</taxon>
        <taxon>Bacteroidota</taxon>
        <taxon>Bacteroidia</taxon>
        <taxon>Bacteroidales</taxon>
        <taxon>Tannerellaceae</taxon>
        <taxon>Parabacteroides</taxon>
    </lineage>
</organism>
<dbReference type="EMBL" id="CP000140">
    <property type="protein sequence ID" value="ABR43947.1"/>
    <property type="molecule type" value="Genomic_DNA"/>
</dbReference>
<evidence type="ECO:0000259" key="2">
    <source>
        <dbReference type="Pfam" id="PF00534"/>
    </source>
</evidence>
<evidence type="ECO:0000313" key="4">
    <source>
        <dbReference type="Proteomes" id="UP000000566"/>
    </source>
</evidence>
<dbReference type="Gene3D" id="3.40.50.2000">
    <property type="entry name" value="Glycogen Phosphorylase B"/>
    <property type="match status" value="2"/>
</dbReference>
<accession>A6LE33</accession>